<evidence type="ECO:0000313" key="4">
    <source>
        <dbReference type="Proteomes" id="UP000006078"/>
    </source>
</evidence>
<keyword evidence="2" id="KW-0472">Membrane</keyword>
<dbReference type="AlphaFoldDB" id="K0YQS0"/>
<dbReference type="eggNOG" id="COG2814">
    <property type="taxonomic scope" value="Bacteria"/>
</dbReference>
<feature type="transmembrane region" description="Helical" evidence="2">
    <location>
        <begin position="319"/>
        <end position="345"/>
    </location>
</feature>
<dbReference type="HOGENOM" id="CLU_647114_0_0_11"/>
<sequence length="437" mass="45621">MSRSVSFATRRRRILFQAIPIGLFLALLSVGLPSGLFDLYRERYGFDTSVQTLLFALYAFTLVPSLLITPFILRYIRPVTLYAIGIVALIVADVVFLTSGNTALLFVGRGFQGVTVAFLNAAAPQLLLELQRRGWGKFDSMILSMMTSAGLGLGLFGAKLVSGTVESADRWLFVVHLAVTAVFVVSAALLKPRDTAGEGDNGDSETGSTKLKLRARPEDHDAWNSIAGVAAGTAWAMGGLYLGLGTMIGDATAPRIGAFVPFIFFMAMLVGQAASRALHDVTAAIRAWLPVNAAGAILTALGVVLAGGVSGENAGPLTALVALTGSALGGVSLGLVFVVATDVFPRTIDLNRAGTQTAFFFSKVFGGNSLPTLGVGILTPMLGLGGALGVLAAGVTAMTCYVLIRFSVLDRRARRAEADDAPQGERANAAAHPAQQG</sequence>
<dbReference type="RefSeq" id="WP_004601075.1">
    <property type="nucleotide sequence ID" value="NZ_HF541867.1"/>
</dbReference>
<feature type="transmembrane region" description="Helical" evidence="2">
    <location>
        <begin position="12"/>
        <end position="32"/>
    </location>
</feature>
<dbReference type="GO" id="GO:0022857">
    <property type="term" value="F:transmembrane transporter activity"/>
    <property type="evidence" value="ECO:0007669"/>
    <property type="project" value="InterPro"/>
</dbReference>
<feature type="transmembrane region" description="Helical" evidence="2">
    <location>
        <begin position="140"/>
        <end position="158"/>
    </location>
</feature>
<dbReference type="Gene3D" id="1.20.1250.20">
    <property type="entry name" value="MFS general substrate transporter like domains"/>
    <property type="match status" value="1"/>
</dbReference>
<dbReference type="PATRIC" id="fig|883169.3.peg.1144"/>
<organism evidence="3 4">
    <name type="scientific">Corynebacterium otitidis ATCC 51513</name>
    <dbReference type="NCBI Taxonomy" id="883169"/>
    <lineage>
        <taxon>Bacteria</taxon>
        <taxon>Bacillati</taxon>
        <taxon>Actinomycetota</taxon>
        <taxon>Actinomycetes</taxon>
        <taxon>Mycobacteriales</taxon>
        <taxon>Corynebacteriaceae</taxon>
        <taxon>Corynebacterium</taxon>
    </lineage>
</organism>
<dbReference type="STRING" id="29321.AAV33_06390"/>
<evidence type="ECO:0000256" key="1">
    <source>
        <dbReference type="SAM" id="MobiDB-lite"/>
    </source>
</evidence>
<feature type="transmembrane region" description="Helical" evidence="2">
    <location>
        <begin position="287"/>
        <end position="307"/>
    </location>
</feature>
<evidence type="ECO:0008006" key="5">
    <source>
        <dbReference type="Google" id="ProtNLM"/>
    </source>
</evidence>
<gene>
    <name evidence="3" type="ORF">HMPREF9719_01185</name>
</gene>
<feature type="transmembrane region" description="Helical" evidence="2">
    <location>
        <begin position="79"/>
        <end position="98"/>
    </location>
</feature>
<evidence type="ECO:0000256" key="2">
    <source>
        <dbReference type="SAM" id="Phobius"/>
    </source>
</evidence>
<keyword evidence="4" id="KW-1185">Reference proteome</keyword>
<feature type="transmembrane region" description="Helical" evidence="2">
    <location>
        <begin position="222"/>
        <end position="244"/>
    </location>
</feature>
<evidence type="ECO:0000313" key="3">
    <source>
        <dbReference type="EMBL" id="EJZ81889.1"/>
    </source>
</evidence>
<dbReference type="Pfam" id="PF07690">
    <property type="entry name" value="MFS_1"/>
    <property type="match status" value="1"/>
</dbReference>
<feature type="region of interest" description="Disordered" evidence="1">
    <location>
        <begin position="417"/>
        <end position="437"/>
    </location>
</feature>
<feature type="transmembrane region" description="Helical" evidence="2">
    <location>
        <begin position="256"/>
        <end position="275"/>
    </location>
</feature>
<dbReference type="InterPro" id="IPR011701">
    <property type="entry name" value="MFS"/>
</dbReference>
<feature type="transmembrane region" description="Helical" evidence="2">
    <location>
        <begin position="52"/>
        <end position="72"/>
    </location>
</feature>
<name>K0YQS0_9CORY</name>
<dbReference type="CDD" id="cd06174">
    <property type="entry name" value="MFS"/>
    <property type="match status" value="1"/>
</dbReference>
<reference evidence="3 4" key="1">
    <citation type="submission" date="2012-08" db="EMBL/GenBank/DDBJ databases">
        <title>The Genome Sequence of Turicella otitidis ATCC 51513.</title>
        <authorList>
            <consortium name="The Broad Institute Genome Sequencing Platform"/>
            <person name="Earl A."/>
            <person name="Ward D."/>
            <person name="Feldgarden M."/>
            <person name="Gevers D."/>
            <person name="Huys G."/>
            <person name="Walker B."/>
            <person name="Young S.K."/>
            <person name="Zeng Q."/>
            <person name="Gargeya S."/>
            <person name="Fitzgerald M."/>
            <person name="Haas B."/>
            <person name="Abouelleil A."/>
            <person name="Alvarado L."/>
            <person name="Arachchi H.M."/>
            <person name="Berlin A.M."/>
            <person name="Chapman S.B."/>
            <person name="Goldberg J."/>
            <person name="Griggs A."/>
            <person name="Gujja S."/>
            <person name="Hansen M."/>
            <person name="Howarth C."/>
            <person name="Imamovic A."/>
            <person name="Larimer J."/>
            <person name="McCowen C."/>
            <person name="Montmayeur A."/>
            <person name="Murphy C."/>
            <person name="Neiman D."/>
            <person name="Pearson M."/>
            <person name="Priest M."/>
            <person name="Roberts A."/>
            <person name="Saif S."/>
            <person name="Shea T."/>
            <person name="Sisk P."/>
            <person name="Sykes S."/>
            <person name="Wortman J."/>
            <person name="Nusbaum C."/>
            <person name="Birren B."/>
        </authorList>
    </citation>
    <scope>NUCLEOTIDE SEQUENCE [LARGE SCALE GENOMIC DNA]</scope>
    <source>
        <strain evidence="3 4">ATCC 51513</strain>
    </source>
</reference>
<feature type="transmembrane region" description="Helical" evidence="2">
    <location>
        <begin position="170"/>
        <end position="190"/>
    </location>
</feature>
<dbReference type="SUPFAM" id="SSF103473">
    <property type="entry name" value="MFS general substrate transporter"/>
    <property type="match status" value="1"/>
</dbReference>
<keyword evidence="2" id="KW-1133">Transmembrane helix</keyword>
<dbReference type="Proteomes" id="UP000006078">
    <property type="component" value="Unassembled WGS sequence"/>
</dbReference>
<dbReference type="InterPro" id="IPR036259">
    <property type="entry name" value="MFS_trans_sf"/>
</dbReference>
<dbReference type="EMBL" id="AHAE01000053">
    <property type="protein sequence ID" value="EJZ81889.1"/>
    <property type="molecule type" value="Genomic_DNA"/>
</dbReference>
<protein>
    <recommendedName>
        <fullName evidence="5">Major facilitator superfamily (MFS) profile domain-containing protein</fullName>
    </recommendedName>
</protein>
<accession>K0YQS0</accession>
<dbReference type="OrthoDB" id="4532109at2"/>
<comment type="caution">
    <text evidence="3">The sequence shown here is derived from an EMBL/GenBank/DDBJ whole genome shotgun (WGS) entry which is preliminary data.</text>
</comment>
<keyword evidence="2" id="KW-0812">Transmembrane</keyword>
<feature type="region of interest" description="Disordered" evidence="1">
    <location>
        <begin position="195"/>
        <end position="214"/>
    </location>
</feature>
<proteinExistence type="predicted"/>
<feature type="transmembrane region" description="Helical" evidence="2">
    <location>
        <begin position="384"/>
        <end position="404"/>
    </location>
</feature>